<comment type="similarity">
    <text evidence="1">Belongs to the sulfatase family.</text>
</comment>
<dbReference type="Gene3D" id="3.40.720.10">
    <property type="entry name" value="Alkaline Phosphatase, subunit A"/>
    <property type="match status" value="1"/>
</dbReference>
<dbReference type="RefSeq" id="WP_271013071.1">
    <property type="nucleotide sequence ID" value="NZ_JAQIFT010000061.1"/>
</dbReference>
<dbReference type="Proteomes" id="UP001169242">
    <property type="component" value="Unassembled WGS sequence"/>
</dbReference>
<dbReference type="AlphaFoldDB" id="A0AA42DQ20"/>
<evidence type="ECO:0000313" key="4">
    <source>
        <dbReference type="EMBL" id="MDA3733184.1"/>
    </source>
</evidence>
<dbReference type="CDD" id="cd16034">
    <property type="entry name" value="sulfatase_like"/>
    <property type="match status" value="1"/>
</dbReference>
<keyword evidence="5" id="KW-1185">Reference proteome</keyword>
<evidence type="ECO:0000259" key="3">
    <source>
        <dbReference type="Pfam" id="PF00884"/>
    </source>
</evidence>
<name>A0AA42DQ20_9FIRM</name>
<dbReference type="GO" id="GO:0004065">
    <property type="term" value="F:arylsulfatase activity"/>
    <property type="evidence" value="ECO:0007669"/>
    <property type="project" value="TreeGrafter"/>
</dbReference>
<sequence>MTKPNLVYVFCDQFRRQAIGYMKQDPVITPHLDRFAEESVVFNQAVSNYPVCSPYRGILMTGMYPHKNNIFTNCTSVSAKQGCYLHDDQVCVSDILAQNGYEMGYIGKWHLDAPKAEQNAYTEGARGDGYIWDAYTPPGKGRHGFNFWYSYGCYDWHMKPHYWINDAKIEERKDVQEWSVKHETQVAIDYINNQDKPFALFVSFNPPHTDFDMFPQEYLDYYEGKEADDLLVRPNVKLNEEAIKHVKNYFASITGIDENFGKLMQAIEDKGIKDNTIVIFTSDHGEMMGSQGRMHKNIWYEEAVSVPFLVRYPSQFKHQDVEAQLSTIDIFPTLLGAVGLESQIPKACVGHNFAPNMRMQDYIDGPEYSIYFVEDKESEGYGRGIRDNRYTFILSSAQGQQECILYDRQTDPYQMKNVAQEQKGVTAHYLKVLKDALKAIDDPFEIHIEM</sequence>
<evidence type="ECO:0000313" key="5">
    <source>
        <dbReference type="Proteomes" id="UP001169242"/>
    </source>
</evidence>
<dbReference type="PANTHER" id="PTHR42693:SF53">
    <property type="entry name" value="ENDO-4-O-SULFATASE"/>
    <property type="match status" value="1"/>
</dbReference>
<organism evidence="4 5">
    <name type="scientific">Holtiella tumoricola</name>
    <dbReference type="NCBI Taxonomy" id="3018743"/>
    <lineage>
        <taxon>Bacteria</taxon>
        <taxon>Bacillati</taxon>
        <taxon>Bacillota</taxon>
        <taxon>Clostridia</taxon>
        <taxon>Lachnospirales</taxon>
        <taxon>Cellulosilyticaceae</taxon>
        <taxon>Holtiella</taxon>
    </lineage>
</organism>
<gene>
    <name evidence="4" type="ORF">PBV87_17035</name>
</gene>
<evidence type="ECO:0000256" key="2">
    <source>
        <dbReference type="ARBA" id="ARBA00022801"/>
    </source>
</evidence>
<keyword evidence="2" id="KW-0378">Hydrolase</keyword>
<reference evidence="4" key="1">
    <citation type="journal article" date="2023" name="Int. J. Syst. Evol. Microbiol.">
        <title>&lt;i&gt;Holtiella tumoricola&lt;/i&gt; gen. nov. sp. nov., isolated from a human clinical sample.</title>
        <authorList>
            <person name="Allen-Vercoe E."/>
            <person name="Daigneault M.C."/>
            <person name="Vancuren S.J."/>
            <person name="Cochrane K."/>
            <person name="O'Neal L.L."/>
            <person name="Sankaranarayanan K."/>
            <person name="Lawson P.A."/>
        </authorList>
    </citation>
    <scope>NUCLEOTIDE SEQUENCE</scope>
    <source>
        <strain evidence="4">CC70A</strain>
    </source>
</reference>
<protein>
    <submittedName>
        <fullName evidence="4">Sulfatase</fullName>
    </submittedName>
</protein>
<dbReference type="Gene3D" id="3.30.1120.10">
    <property type="match status" value="1"/>
</dbReference>
<dbReference type="PANTHER" id="PTHR42693">
    <property type="entry name" value="ARYLSULFATASE FAMILY MEMBER"/>
    <property type="match status" value="1"/>
</dbReference>
<comment type="caution">
    <text evidence="4">The sequence shown here is derived from an EMBL/GenBank/DDBJ whole genome shotgun (WGS) entry which is preliminary data.</text>
</comment>
<dbReference type="InterPro" id="IPR000917">
    <property type="entry name" value="Sulfatase_N"/>
</dbReference>
<dbReference type="InterPro" id="IPR050738">
    <property type="entry name" value="Sulfatase"/>
</dbReference>
<accession>A0AA42DQ20</accession>
<dbReference type="SUPFAM" id="SSF53649">
    <property type="entry name" value="Alkaline phosphatase-like"/>
    <property type="match status" value="1"/>
</dbReference>
<dbReference type="InterPro" id="IPR017850">
    <property type="entry name" value="Alkaline_phosphatase_core_sf"/>
</dbReference>
<feature type="domain" description="Sulfatase N-terminal" evidence="3">
    <location>
        <begin position="4"/>
        <end position="339"/>
    </location>
</feature>
<dbReference type="Pfam" id="PF00884">
    <property type="entry name" value="Sulfatase"/>
    <property type="match status" value="1"/>
</dbReference>
<evidence type="ECO:0000256" key="1">
    <source>
        <dbReference type="ARBA" id="ARBA00008779"/>
    </source>
</evidence>
<proteinExistence type="inferred from homology"/>
<dbReference type="EMBL" id="JAQIFT010000061">
    <property type="protein sequence ID" value="MDA3733184.1"/>
    <property type="molecule type" value="Genomic_DNA"/>
</dbReference>